<evidence type="ECO:0000313" key="2">
    <source>
        <dbReference type="EMBL" id="MCO6052252.1"/>
    </source>
</evidence>
<dbReference type="RefSeq" id="WP_252822595.1">
    <property type="nucleotide sequence ID" value="NZ_JAMXQS010000013.1"/>
</dbReference>
<name>A0ABT1CBN7_9HYPH</name>
<accession>A0ABT1CBN7</accession>
<keyword evidence="3" id="KW-1185">Reference proteome</keyword>
<feature type="non-terminal residue" evidence="2">
    <location>
        <position position="69"/>
    </location>
</feature>
<sequence length="69" mass="7486">MTDEPKQVVSHATTPETERVPRDNLTPRANDTLIKREGSVDPEYHAEALANAIVDNEAGSVPDEEMGGI</sequence>
<feature type="region of interest" description="Disordered" evidence="1">
    <location>
        <begin position="1"/>
        <end position="26"/>
    </location>
</feature>
<comment type="caution">
    <text evidence="2">The sequence shown here is derived from an EMBL/GenBank/DDBJ whole genome shotgun (WGS) entry which is preliminary data.</text>
</comment>
<dbReference type="Proteomes" id="UP001205906">
    <property type="component" value="Unassembled WGS sequence"/>
</dbReference>
<organism evidence="2 3">
    <name type="scientific">Mesorhizobium liriopis</name>
    <dbReference type="NCBI Taxonomy" id="2953882"/>
    <lineage>
        <taxon>Bacteria</taxon>
        <taxon>Pseudomonadati</taxon>
        <taxon>Pseudomonadota</taxon>
        <taxon>Alphaproteobacteria</taxon>
        <taxon>Hyphomicrobiales</taxon>
        <taxon>Phyllobacteriaceae</taxon>
        <taxon>Mesorhizobium</taxon>
    </lineage>
</organism>
<evidence type="ECO:0000313" key="3">
    <source>
        <dbReference type="Proteomes" id="UP001205906"/>
    </source>
</evidence>
<gene>
    <name evidence="2" type="ORF">NGM99_20905</name>
</gene>
<dbReference type="EMBL" id="JAMXQS010000013">
    <property type="protein sequence ID" value="MCO6052252.1"/>
    <property type="molecule type" value="Genomic_DNA"/>
</dbReference>
<reference evidence="2 3" key="1">
    <citation type="submission" date="2022-06" db="EMBL/GenBank/DDBJ databases">
        <title>Mesorhizobium sp. strain RP14 Genome sequencing and assembly.</title>
        <authorList>
            <person name="Kim I."/>
        </authorList>
    </citation>
    <scope>NUCLEOTIDE SEQUENCE [LARGE SCALE GENOMIC DNA]</scope>
    <source>
        <strain evidence="3">RP14(2022)</strain>
    </source>
</reference>
<proteinExistence type="predicted"/>
<evidence type="ECO:0000256" key="1">
    <source>
        <dbReference type="SAM" id="MobiDB-lite"/>
    </source>
</evidence>
<protein>
    <submittedName>
        <fullName evidence="2">Uncharacterized protein</fullName>
    </submittedName>
</protein>